<feature type="compositionally biased region" description="Basic residues" evidence="1">
    <location>
        <begin position="172"/>
        <end position="192"/>
    </location>
</feature>
<evidence type="ECO:0000256" key="1">
    <source>
        <dbReference type="SAM" id="MobiDB-lite"/>
    </source>
</evidence>
<feature type="non-terminal residue" evidence="2">
    <location>
        <position position="340"/>
    </location>
</feature>
<feature type="region of interest" description="Disordered" evidence="1">
    <location>
        <begin position="243"/>
        <end position="340"/>
    </location>
</feature>
<feature type="region of interest" description="Disordered" evidence="1">
    <location>
        <begin position="152"/>
        <end position="192"/>
    </location>
</feature>
<feature type="compositionally biased region" description="Low complexity" evidence="1">
    <location>
        <begin position="7"/>
        <end position="29"/>
    </location>
</feature>
<protein>
    <submittedName>
        <fullName evidence="2">Uncharacterized protein</fullName>
    </submittedName>
</protein>
<feature type="region of interest" description="Disordered" evidence="1">
    <location>
        <begin position="110"/>
        <end position="139"/>
    </location>
</feature>
<feature type="non-terminal residue" evidence="2">
    <location>
        <position position="1"/>
    </location>
</feature>
<feature type="compositionally biased region" description="Low complexity" evidence="1">
    <location>
        <begin position="113"/>
        <end position="134"/>
    </location>
</feature>
<reference evidence="2" key="1">
    <citation type="submission" date="2023-10" db="EMBL/GenBank/DDBJ databases">
        <authorList>
            <person name="Chen Y."/>
            <person name="Shah S."/>
            <person name="Dougan E. K."/>
            <person name="Thang M."/>
            <person name="Chan C."/>
        </authorList>
    </citation>
    <scope>NUCLEOTIDE SEQUENCE [LARGE SCALE GENOMIC DNA]</scope>
</reference>
<evidence type="ECO:0000313" key="3">
    <source>
        <dbReference type="Proteomes" id="UP001189429"/>
    </source>
</evidence>
<feature type="compositionally biased region" description="Basic residues" evidence="1">
    <location>
        <begin position="49"/>
        <end position="61"/>
    </location>
</feature>
<accession>A0ABN9W0J7</accession>
<feature type="region of interest" description="Disordered" evidence="1">
    <location>
        <begin position="1"/>
        <end position="95"/>
    </location>
</feature>
<proteinExistence type="predicted"/>
<comment type="caution">
    <text evidence="2">The sequence shown here is derived from an EMBL/GenBank/DDBJ whole genome shotgun (WGS) entry which is preliminary data.</text>
</comment>
<sequence length="340" mass="37737">WRRSTTARRSASANGSAGAASGPRAPRGSTTQMRRPAPCASWARGLGGRSRHGQTLRRCRSSSRSWLQPRRSSSVSTAMAPPRRRRNYPAAAGGTSSGCRFWPICSRPSAAARTSISRGPRSPTPRSRASTRPSWQPRARWAKGCETLGLRSPSTRSCRMTRSGGSLASTRSSRRCRSRRRRRKPSARPRPCKWRSCRSTSGSCRARPLCPRLSSLGRDLSTSRSRGWARLCQASARFWAPSAPSTAWRRGSRRTSNGSCRWRRRRAPSSRRSERPTPQPRRGGSGPKARPRCPHPWTRMTKPPSAKSSSRRWPTLAATRGRSKRFWPSIGASGARLPRS</sequence>
<dbReference type="Proteomes" id="UP001189429">
    <property type="component" value="Unassembled WGS sequence"/>
</dbReference>
<organism evidence="2 3">
    <name type="scientific">Prorocentrum cordatum</name>
    <dbReference type="NCBI Taxonomy" id="2364126"/>
    <lineage>
        <taxon>Eukaryota</taxon>
        <taxon>Sar</taxon>
        <taxon>Alveolata</taxon>
        <taxon>Dinophyceae</taxon>
        <taxon>Prorocentrales</taxon>
        <taxon>Prorocentraceae</taxon>
        <taxon>Prorocentrum</taxon>
    </lineage>
</organism>
<name>A0ABN9W0J7_9DINO</name>
<evidence type="ECO:0000313" key="2">
    <source>
        <dbReference type="EMBL" id="CAK0879412.1"/>
    </source>
</evidence>
<keyword evidence="3" id="KW-1185">Reference proteome</keyword>
<gene>
    <name evidence="2" type="ORF">PCOR1329_LOCUS62852</name>
</gene>
<dbReference type="EMBL" id="CAUYUJ010017951">
    <property type="protein sequence ID" value="CAK0879412.1"/>
    <property type="molecule type" value="Genomic_DNA"/>
</dbReference>
<feature type="compositionally biased region" description="Polar residues" evidence="1">
    <location>
        <begin position="152"/>
        <end position="167"/>
    </location>
</feature>